<evidence type="ECO:0000256" key="7">
    <source>
        <dbReference type="ARBA" id="ARBA00023204"/>
    </source>
</evidence>
<evidence type="ECO:0000256" key="6">
    <source>
        <dbReference type="ARBA" id="ARBA00022840"/>
    </source>
</evidence>
<evidence type="ECO:0000256" key="4">
    <source>
        <dbReference type="ARBA" id="ARBA00022741"/>
    </source>
</evidence>
<dbReference type="InterPro" id="IPR027417">
    <property type="entry name" value="P-loop_NTPase"/>
</dbReference>
<evidence type="ECO:0000256" key="3">
    <source>
        <dbReference type="ARBA" id="ARBA00021315"/>
    </source>
</evidence>
<dbReference type="PANTHER" id="PTHR11059">
    <property type="entry name" value="DNA REPAIR PROTEIN RECN"/>
    <property type="match status" value="1"/>
</dbReference>
<dbReference type="CDD" id="cd03241">
    <property type="entry name" value="ABC_RecN"/>
    <property type="match status" value="1"/>
</dbReference>
<evidence type="ECO:0000256" key="1">
    <source>
        <dbReference type="ARBA" id="ARBA00003618"/>
    </source>
</evidence>
<evidence type="ECO:0000256" key="2">
    <source>
        <dbReference type="ARBA" id="ARBA00009441"/>
    </source>
</evidence>
<dbReference type="PANTHER" id="PTHR11059:SF0">
    <property type="entry name" value="DNA REPAIR PROTEIN RECN"/>
    <property type="match status" value="1"/>
</dbReference>
<evidence type="ECO:0000256" key="10">
    <source>
        <dbReference type="SAM" id="Coils"/>
    </source>
</evidence>
<keyword evidence="5 9" id="KW-0227">DNA damage</keyword>
<keyword evidence="4" id="KW-0547">Nucleotide-binding</keyword>
<dbReference type="Gene3D" id="3.40.50.300">
    <property type="entry name" value="P-loop containing nucleotide triphosphate hydrolases"/>
    <property type="match status" value="2"/>
</dbReference>
<name>A0ABT2PVJ3_9MOLU</name>
<proteinExistence type="inferred from homology"/>
<feature type="coiled-coil region" evidence="10">
    <location>
        <begin position="163"/>
        <end position="197"/>
    </location>
</feature>
<evidence type="ECO:0000259" key="11">
    <source>
        <dbReference type="Pfam" id="PF02463"/>
    </source>
</evidence>
<evidence type="ECO:0000256" key="8">
    <source>
        <dbReference type="ARBA" id="ARBA00033408"/>
    </source>
</evidence>
<organism evidence="12 13">
    <name type="scientific">Paracholeplasma vituli</name>
    <dbReference type="NCBI Taxonomy" id="69473"/>
    <lineage>
        <taxon>Bacteria</taxon>
        <taxon>Bacillati</taxon>
        <taxon>Mycoplasmatota</taxon>
        <taxon>Mollicutes</taxon>
        <taxon>Acholeplasmatales</taxon>
        <taxon>Acholeplasmataceae</taxon>
        <taxon>Paracholeplasma</taxon>
    </lineage>
</organism>
<evidence type="ECO:0000256" key="9">
    <source>
        <dbReference type="PIRNR" id="PIRNR003128"/>
    </source>
</evidence>
<dbReference type="SUPFAM" id="SSF52540">
    <property type="entry name" value="P-loop containing nucleoside triphosphate hydrolases"/>
    <property type="match status" value="1"/>
</dbReference>
<dbReference type="EMBL" id="JAOEGN010000007">
    <property type="protein sequence ID" value="MCU0104976.1"/>
    <property type="molecule type" value="Genomic_DNA"/>
</dbReference>
<dbReference type="InterPro" id="IPR003395">
    <property type="entry name" value="RecF/RecN/SMC_N"/>
</dbReference>
<dbReference type="Proteomes" id="UP001209076">
    <property type="component" value="Unassembled WGS sequence"/>
</dbReference>
<keyword evidence="13" id="KW-1185">Reference proteome</keyword>
<keyword evidence="10" id="KW-0175">Coiled coil</keyword>
<sequence>MLQTLKIENLAIIEDLSVTFHPNMTALTGQTGAGKSLLIDSLKLLFGARADADLIRYGSDSATVVGVFSDIRKPLADYLKTLDIDSNQLVIKREMSRSNKNQISVNQKPITLSELKRIAFFLGDIHEQHDISKLLDPKLQLSLIDQMDPDGILPLFNQYLLSKEQYLSQLKKYEHAQKEQSNKKEQLERLKEEQDELSKFGLNPTEVSELNEKIEKLSHEEKIVTRVSRAYEILDELYQKGDLYEASDLLSEIKVYDALYATGSDSLKNVYYELEGLRSDLKKSLDIFEYRSEFELDTLQERAHEITLIEKKYKRSIPELIEYLKEISEQILMTEDYEGYLKSLKAELDQKYKLVLDAGMKLHQARLKLSKKLESEIIDELQNLDLEKVRFEIHFEPKTTPVTLYEDGLDIVNFYIGLNQGEPLKPLYKTASGGELSRFMLALKIVFAKFQSLGLVVFDEIDMGISGKTASKVANRIHALSSQTQVLTITHLAQVAAKADHHYHILKKIKDNRTVTQIDILTEEKRIEIIAEMLSGERMDSYAIQHAKALLEK</sequence>
<comment type="similarity">
    <text evidence="2 9">Belongs to the RecN family.</text>
</comment>
<comment type="function">
    <text evidence="1 9">May be involved in recombinational repair of damaged DNA.</text>
</comment>
<keyword evidence="6" id="KW-0067">ATP-binding</keyword>
<dbReference type="InterPro" id="IPR004604">
    <property type="entry name" value="DNA_recomb/repair_RecN"/>
</dbReference>
<protein>
    <recommendedName>
        <fullName evidence="3 9">DNA repair protein RecN</fullName>
    </recommendedName>
    <alternativeName>
        <fullName evidence="8 9">Recombination protein N</fullName>
    </alternativeName>
</protein>
<evidence type="ECO:0000256" key="5">
    <source>
        <dbReference type="ARBA" id="ARBA00022763"/>
    </source>
</evidence>
<dbReference type="RefSeq" id="WP_262096237.1">
    <property type="nucleotide sequence ID" value="NZ_JAOEGN010000007.1"/>
</dbReference>
<comment type="caution">
    <text evidence="12">The sequence shown here is derived from an EMBL/GenBank/DDBJ whole genome shotgun (WGS) entry which is preliminary data.</text>
</comment>
<dbReference type="PIRSF" id="PIRSF003128">
    <property type="entry name" value="RecN"/>
    <property type="match status" value="1"/>
</dbReference>
<evidence type="ECO:0000313" key="13">
    <source>
        <dbReference type="Proteomes" id="UP001209076"/>
    </source>
</evidence>
<gene>
    <name evidence="12" type="primary">recN</name>
    <name evidence="12" type="ORF">N7603_04830</name>
</gene>
<keyword evidence="7 9" id="KW-0234">DNA repair</keyword>
<accession>A0ABT2PVJ3</accession>
<reference evidence="13" key="1">
    <citation type="submission" date="2023-07" db="EMBL/GenBank/DDBJ databases">
        <title>Novel Mycoplasma species identified in domestic and wild animals.</title>
        <authorList>
            <person name="Volokhov D.V."/>
            <person name="Furtak V.A."/>
            <person name="Zagorodnyaya T.A."/>
        </authorList>
    </citation>
    <scope>NUCLEOTIDE SEQUENCE [LARGE SCALE GENOMIC DNA]</scope>
    <source>
        <strain evidence="13">92-19</strain>
    </source>
</reference>
<evidence type="ECO:0000313" key="12">
    <source>
        <dbReference type="EMBL" id="MCU0104976.1"/>
    </source>
</evidence>
<feature type="domain" description="RecF/RecN/SMC N-terminal" evidence="11">
    <location>
        <begin position="2"/>
        <end position="507"/>
    </location>
</feature>
<dbReference type="Pfam" id="PF02463">
    <property type="entry name" value="SMC_N"/>
    <property type="match status" value="1"/>
</dbReference>
<dbReference type="NCBIfam" id="TIGR00634">
    <property type="entry name" value="recN"/>
    <property type="match status" value="1"/>
</dbReference>